<evidence type="ECO:0000313" key="3">
    <source>
        <dbReference type="EMBL" id="TBL72467.1"/>
    </source>
</evidence>
<proteinExistence type="predicted"/>
<dbReference type="InterPro" id="IPR036388">
    <property type="entry name" value="WH-like_DNA-bd_sf"/>
</dbReference>
<accession>A0A4Q9DL05</accession>
<reference evidence="3 4" key="1">
    <citation type="submission" date="2019-02" db="EMBL/GenBank/DDBJ databases">
        <title>Paenibacillus sp. nov., isolated from surface-sterilized tissue of Thalictrum simplex L.</title>
        <authorList>
            <person name="Tuo L."/>
        </authorList>
    </citation>
    <scope>NUCLEOTIDE SEQUENCE [LARGE SCALE GENOMIC DNA]</scope>
    <source>
        <strain evidence="3 4">N2SHLJ1</strain>
    </source>
</reference>
<keyword evidence="1" id="KW-0238">DNA-binding</keyword>
<dbReference type="AlphaFoldDB" id="A0A4Q9DL05"/>
<feature type="domain" description="HTH arsR-type" evidence="2">
    <location>
        <begin position="1"/>
        <end position="88"/>
    </location>
</feature>
<dbReference type="GO" id="GO:0003677">
    <property type="term" value="F:DNA binding"/>
    <property type="evidence" value="ECO:0007669"/>
    <property type="project" value="UniProtKB-KW"/>
</dbReference>
<evidence type="ECO:0000313" key="4">
    <source>
        <dbReference type="Proteomes" id="UP000293142"/>
    </source>
</evidence>
<dbReference type="SMART" id="SM00418">
    <property type="entry name" value="HTH_ARSR"/>
    <property type="match status" value="1"/>
</dbReference>
<sequence>MNVMTLSALAEPNRLDIVELLRDGPLPVGEIAFKLELGQPQTSKHLKVLNDAGLVEMQPAANKRIYKLRTEPLQELDQWLHSFRLIWEEKFDNLEAYLYKLQQQENDKTGK</sequence>
<dbReference type="InterPro" id="IPR036390">
    <property type="entry name" value="WH_DNA-bd_sf"/>
</dbReference>
<dbReference type="Proteomes" id="UP000293142">
    <property type="component" value="Unassembled WGS sequence"/>
</dbReference>
<gene>
    <name evidence="3" type="ORF">EYB31_29250</name>
</gene>
<dbReference type="RefSeq" id="WP_131017036.1">
    <property type="nucleotide sequence ID" value="NZ_SIRE01000024.1"/>
</dbReference>
<organism evidence="3 4">
    <name type="scientific">Paenibacillus thalictri</name>
    <dbReference type="NCBI Taxonomy" id="2527873"/>
    <lineage>
        <taxon>Bacteria</taxon>
        <taxon>Bacillati</taxon>
        <taxon>Bacillota</taxon>
        <taxon>Bacilli</taxon>
        <taxon>Bacillales</taxon>
        <taxon>Paenibacillaceae</taxon>
        <taxon>Paenibacillus</taxon>
    </lineage>
</organism>
<dbReference type="GO" id="GO:0003700">
    <property type="term" value="F:DNA-binding transcription factor activity"/>
    <property type="evidence" value="ECO:0007669"/>
    <property type="project" value="InterPro"/>
</dbReference>
<evidence type="ECO:0000256" key="1">
    <source>
        <dbReference type="ARBA" id="ARBA00023125"/>
    </source>
</evidence>
<evidence type="ECO:0000259" key="2">
    <source>
        <dbReference type="PROSITE" id="PS50987"/>
    </source>
</evidence>
<comment type="caution">
    <text evidence="3">The sequence shown here is derived from an EMBL/GenBank/DDBJ whole genome shotgun (WGS) entry which is preliminary data.</text>
</comment>
<keyword evidence="4" id="KW-1185">Reference proteome</keyword>
<dbReference type="SUPFAM" id="SSF46785">
    <property type="entry name" value="Winged helix' DNA-binding domain"/>
    <property type="match status" value="1"/>
</dbReference>
<dbReference type="PRINTS" id="PR00778">
    <property type="entry name" value="HTHARSR"/>
</dbReference>
<dbReference type="EMBL" id="SIRE01000024">
    <property type="protein sequence ID" value="TBL72467.1"/>
    <property type="molecule type" value="Genomic_DNA"/>
</dbReference>
<dbReference type="PANTHER" id="PTHR38600:SF2">
    <property type="entry name" value="SLL0088 PROTEIN"/>
    <property type="match status" value="1"/>
</dbReference>
<dbReference type="InterPro" id="IPR011991">
    <property type="entry name" value="ArsR-like_HTH"/>
</dbReference>
<dbReference type="Gene3D" id="1.10.10.10">
    <property type="entry name" value="Winged helix-like DNA-binding domain superfamily/Winged helix DNA-binding domain"/>
    <property type="match status" value="1"/>
</dbReference>
<dbReference type="PROSITE" id="PS50987">
    <property type="entry name" value="HTH_ARSR_2"/>
    <property type="match status" value="1"/>
</dbReference>
<dbReference type="NCBIfam" id="NF033788">
    <property type="entry name" value="HTH_metalloreg"/>
    <property type="match status" value="1"/>
</dbReference>
<dbReference type="OrthoDB" id="9799175at2"/>
<name>A0A4Q9DL05_9BACL</name>
<dbReference type="PANTHER" id="PTHR38600">
    <property type="entry name" value="TRANSCRIPTIONAL REGULATORY PROTEIN"/>
    <property type="match status" value="1"/>
</dbReference>
<dbReference type="CDD" id="cd00090">
    <property type="entry name" value="HTH_ARSR"/>
    <property type="match status" value="1"/>
</dbReference>
<protein>
    <submittedName>
        <fullName evidence="3">ArsR family transcriptional regulator</fullName>
    </submittedName>
</protein>
<dbReference type="InterPro" id="IPR001845">
    <property type="entry name" value="HTH_ArsR_DNA-bd_dom"/>
</dbReference>
<dbReference type="Pfam" id="PF01022">
    <property type="entry name" value="HTH_5"/>
    <property type="match status" value="1"/>
</dbReference>